<protein>
    <recommendedName>
        <fullName evidence="7">LMBR1-like membrane protein</fullName>
    </recommendedName>
</protein>
<keyword evidence="2 5" id="KW-0812">Transmembrane</keyword>
<feature type="transmembrane region" description="Helical" evidence="5">
    <location>
        <begin position="391"/>
        <end position="416"/>
    </location>
</feature>
<dbReference type="VEuPathDB" id="TriTrypDB:TvY486_1004240"/>
<sequence length="464" mass="52003">MDFISILVAAAVAAFVVALVLYFVSIFGCDTDSNDTWLPKLVVVTSLSFACYNVLLLPFDVAIMRSGSSVAHNELLVEILLVLTVAVIIIHCFFMCPFAMVYYETIDPDYTTVWKKVRRAATLTSILALSFCLLFVALWLSIGYSVFDYDLYTIKTSPQGNISKIEDFEDAYAPAVLRFHVSPFLYLVAFTCVVGWSLFFVFGGVGFVNIPADLLTSFLHRPKPITAAEYAERRSEIAEESQNLIEEGRALEMEGDSGKDDVKYRRKVLLFKRKVSELEKYYNKIETSYHKQGGHVLRGYLCLVLSVLSAFMTVAWTLHIVMYNILQLHPMLNWVFDVLGDVSLTLCVTVYGSFAFYLLCCVVNGCIKLGGVLALFQIYPIEYNNTLMSSFLFNSILIMITSMAVVQFCAMSFNSYSANTRINSMFMVYIGNLDGISYIVEYGVYAFLAVASVSFVVLVGSRVV</sequence>
<accession>G0U669</accession>
<feature type="transmembrane region" description="Helical" evidence="5">
    <location>
        <begin position="184"/>
        <end position="208"/>
    </location>
</feature>
<dbReference type="AlphaFoldDB" id="G0U669"/>
<dbReference type="PANTHER" id="PTHR31652:SF0">
    <property type="entry name" value="LIMR FAMILY PROTEIN DDB_G0283707-RELATED"/>
    <property type="match status" value="1"/>
</dbReference>
<feature type="transmembrane region" description="Helical" evidence="5">
    <location>
        <begin position="123"/>
        <end position="147"/>
    </location>
</feature>
<evidence type="ECO:0000256" key="5">
    <source>
        <dbReference type="SAM" id="Phobius"/>
    </source>
</evidence>
<comment type="subcellular location">
    <subcellularLocation>
        <location evidence="1">Membrane</location>
        <topology evidence="1">Multi-pass membrane protein</topology>
    </subcellularLocation>
</comment>
<dbReference type="Pfam" id="PF04791">
    <property type="entry name" value="LMBR1"/>
    <property type="match status" value="1"/>
</dbReference>
<feature type="transmembrane region" description="Helical" evidence="5">
    <location>
        <begin position="354"/>
        <end position="379"/>
    </location>
</feature>
<evidence type="ECO:0000313" key="6">
    <source>
        <dbReference type="EMBL" id="CCC51372.1"/>
    </source>
</evidence>
<evidence type="ECO:0000256" key="2">
    <source>
        <dbReference type="ARBA" id="ARBA00022692"/>
    </source>
</evidence>
<name>G0U669_TRYVY</name>
<dbReference type="OMA" id="YAYCAMY"/>
<evidence type="ECO:0000256" key="4">
    <source>
        <dbReference type="ARBA" id="ARBA00023136"/>
    </source>
</evidence>
<keyword evidence="4 5" id="KW-0472">Membrane</keyword>
<dbReference type="GO" id="GO:0016020">
    <property type="term" value="C:membrane"/>
    <property type="evidence" value="ECO:0007669"/>
    <property type="project" value="UniProtKB-SubCell"/>
</dbReference>
<feature type="transmembrane region" description="Helical" evidence="5">
    <location>
        <begin position="6"/>
        <end position="29"/>
    </location>
</feature>
<keyword evidence="3 5" id="KW-1133">Transmembrane helix</keyword>
<organism evidence="6">
    <name type="scientific">Trypanosoma vivax (strain Y486)</name>
    <dbReference type="NCBI Taxonomy" id="1055687"/>
    <lineage>
        <taxon>Eukaryota</taxon>
        <taxon>Discoba</taxon>
        <taxon>Euglenozoa</taxon>
        <taxon>Kinetoplastea</taxon>
        <taxon>Metakinetoplastina</taxon>
        <taxon>Trypanosomatida</taxon>
        <taxon>Trypanosomatidae</taxon>
        <taxon>Trypanosoma</taxon>
        <taxon>Duttonella</taxon>
    </lineage>
</organism>
<evidence type="ECO:0000256" key="1">
    <source>
        <dbReference type="ARBA" id="ARBA00004141"/>
    </source>
</evidence>
<dbReference type="InterPro" id="IPR006876">
    <property type="entry name" value="LMBR1-like_membr_prot"/>
</dbReference>
<feature type="transmembrane region" description="Helical" evidence="5">
    <location>
        <begin position="300"/>
        <end position="326"/>
    </location>
</feature>
<feature type="transmembrane region" description="Helical" evidence="5">
    <location>
        <begin position="41"/>
        <end position="59"/>
    </location>
</feature>
<feature type="transmembrane region" description="Helical" evidence="5">
    <location>
        <begin position="79"/>
        <end position="103"/>
    </location>
</feature>
<gene>
    <name evidence="6" type="ORF">TVY486_1004240</name>
</gene>
<dbReference type="EMBL" id="HE573026">
    <property type="protein sequence ID" value="CCC51372.1"/>
    <property type="molecule type" value="Genomic_DNA"/>
</dbReference>
<evidence type="ECO:0008006" key="7">
    <source>
        <dbReference type="Google" id="ProtNLM"/>
    </source>
</evidence>
<feature type="transmembrane region" description="Helical" evidence="5">
    <location>
        <begin position="436"/>
        <end position="459"/>
    </location>
</feature>
<dbReference type="PANTHER" id="PTHR31652">
    <property type="entry name" value="LIMR FAMILY PROTEIN DDB_G0283707-RELATED"/>
    <property type="match status" value="1"/>
</dbReference>
<reference evidence="6" key="1">
    <citation type="journal article" date="2012" name="Proc. Natl. Acad. Sci. U.S.A.">
        <title>Antigenic diversity is generated by distinct evolutionary mechanisms in African trypanosome species.</title>
        <authorList>
            <person name="Jackson A.P."/>
            <person name="Berry A."/>
            <person name="Aslett M."/>
            <person name="Allison H.C."/>
            <person name="Burton P."/>
            <person name="Vavrova-Anderson J."/>
            <person name="Brown R."/>
            <person name="Browne H."/>
            <person name="Corton N."/>
            <person name="Hauser H."/>
            <person name="Gamble J."/>
            <person name="Gilderthorp R."/>
            <person name="Marcello L."/>
            <person name="McQuillan J."/>
            <person name="Otto T.D."/>
            <person name="Quail M.A."/>
            <person name="Sanders M.J."/>
            <person name="van Tonder A."/>
            <person name="Ginger M.L."/>
            <person name="Field M.C."/>
            <person name="Barry J.D."/>
            <person name="Hertz-Fowler C."/>
            <person name="Berriman M."/>
        </authorList>
    </citation>
    <scope>NUCLEOTIDE SEQUENCE</scope>
    <source>
        <strain evidence="6">Y486</strain>
    </source>
</reference>
<proteinExistence type="predicted"/>
<evidence type="ECO:0000256" key="3">
    <source>
        <dbReference type="ARBA" id="ARBA00022989"/>
    </source>
</evidence>